<feature type="domain" description="tRNA/rRNA methyltransferase SpoU type" evidence="6">
    <location>
        <begin position="2"/>
        <end position="151"/>
    </location>
</feature>
<dbReference type="Gene3D" id="1.10.8.590">
    <property type="match status" value="1"/>
</dbReference>
<accession>A0A8S8XD03</accession>
<dbReference type="GO" id="GO:0002128">
    <property type="term" value="P:tRNA nucleoside ribose methylation"/>
    <property type="evidence" value="ECO:0007669"/>
    <property type="project" value="TreeGrafter"/>
</dbReference>
<dbReference type="Gene3D" id="3.40.1280.10">
    <property type="match status" value="1"/>
</dbReference>
<comment type="caution">
    <text evidence="7">The sequence shown here is derived from an EMBL/GenBank/DDBJ whole genome shotgun (WGS) entry which is preliminary data.</text>
</comment>
<dbReference type="PANTHER" id="PTHR42786:SF7">
    <property type="entry name" value="TRNA_RRNA METHYLTRANSFERASE SPOU TYPE DOMAIN-CONTAINING PROTEIN"/>
    <property type="match status" value="1"/>
</dbReference>
<comment type="catalytic activity">
    <reaction evidence="5">
        <text>cytidine(32) in tRNA + S-adenosyl-L-methionine = 2'-O-methylcytidine(32) in tRNA + S-adenosyl-L-homocysteine + H(+)</text>
        <dbReference type="Rhea" id="RHEA:42932"/>
        <dbReference type="Rhea" id="RHEA-COMP:10288"/>
        <dbReference type="Rhea" id="RHEA-COMP:10289"/>
        <dbReference type="ChEBI" id="CHEBI:15378"/>
        <dbReference type="ChEBI" id="CHEBI:57856"/>
        <dbReference type="ChEBI" id="CHEBI:59789"/>
        <dbReference type="ChEBI" id="CHEBI:74495"/>
        <dbReference type="ChEBI" id="CHEBI:82748"/>
        <dbReference type="EC" id="2.1.1.200"/>
    </reaction>
</comment>
<dbReference type="Proteomes" id="UP000681075">
    <property type="component" value="Unassembled WGS sequence"/>
</dbReference>
<dbReference type="EC" id="2.1.1.200" evidence="5"/>
<keyword evidence="3" id="KW-0808">Transferase</keyword>
<dbReference type="NCBIfam" id="TIGR00050">
    <property type="entry name" value="rRNA_methyl_1"/>
    <property type="match status" value="1"/>
</dbReference>
<name>A0A8S8XD03_9PROT</name>
<evidence type="ECO:0000256" key="3">
    <source>
        <dbReference type="ARBA" id="ARBA00022679"/>
    </source>
</evidence>
<keyword evidence="5" id="KW-0819">tRNA processing</keyword>
<evidence type="ECO:0000313" key="8">
    <source>
        <dbReference type="Proteomes" id="UP000681075"/>
    </source>
</evidence>
<keyword evidence="5" id="KW-0963">Cytoplasm</keyword>
<dbReference type="PIRSF" id="PIRSF004808">
    <property type="entry name" value="LasT"/>
    <property type="match status" value="1"/>
</dbReference>
<evidence type="ECO:0000256" key="4">
    <source>
        <dbReference type="ARBA" id="ARBA00022691"/>
    </source>
</evidence>
<gene>
    <name evidence="5 7" type="primary">trmJ</name>
    <name evidence="7" type="ORF">TMPK1_41150</name>
</gene>
<dbReference type="SUPFAM" id="SSF75217">
    <property type="entry name" value="alpha/beta knot"/>
    <property type="match status" value="1"/>
</dbReference>
<dbReference type="GO" id="GO:0005829">
    <property type="term" value="C:cytosol"/>
    <property type="evidence" value="ECO:0007669"/>
    <property type="project" value="TreeGrafter"/>
</dbReference>
<organism evidence="7 8">
    <name type="scientific">Roseiterribacter gracilis</name>
    <dbReference type="NCBI Taxonomy" id="2812848"/>
    <lineage>
        <taxon>Bacteria</taxon>
        <taxon>Pseudomonadati</taxon>
        <taxon>Pseudomonadota</taxon>
        <taxon>Alphaproteobacteria</taxon>
        <taxon>Rhodospirillales</taxon>
        <taxon>Roseiterribacteraceae</taxon>
        <taxon>Roseiterribacter</taxon>
    </lineage>
</organism>
<dbReference type="GO" id="GO:0003723">
    <property type="term" value="F:RNA binding"/>
    <property type="evidence" value="ECO:0007669"/>
    <property type="project" value="InterPro"/>
</dbReference>
<proteinExistence type="inferred from homology"/>
<dbReference type="EMBL" id="BOPV01000001">
    <property type="protein sequence ID" value="GIL41878.1"/>
    <property type="molecule type" value="Genomic_DNA"/>
</dbReference>
<evidence type="ECO:0000256" key="1">
    <source>
        <dbReference type="ARBA" id="ARBA00007228"/>
    </source>
</evidence>
<evidence type="ECO:0000259" key="6">
    <source>
        <dbReference type="Pfam" id="PF00588"/>
    </source>
</evidence>
<evidence type="ECO:0000313" key="7">
    <source>
        <dbReference type="EMBL" id="GIL41878.1"/>
    </source>
</evidence>
<keyword evidence="8" id="KW-1185">Reference proteome</keyword>
<sequence>MVVLVTPQLGENIGACARAMLNCGLTELRLVAPRDGWPNERATAAASGAGAVLEAAQLYPTTAAALADLHYVLATTARPRDMVKEIVTPEEGAQRLHARAAQGQRSGILFGAERMGLINDDIPRADAILNIPVNPAFSSLNLAQAVLLVGYAWRRAGIEVEPSVMDTSGVAPATKNEVENLFRHLDEALAAGGFYTSEQQRPSMTRNLYNLLQRTQMTEQEVRTFHGVIVALSGRSRTSRGS</sequence>
<dbReference type="PANTHER" id="PTHR42786">
    <property type="entry name" value="TRNA/RRNA METHYLTRANSFERASE"/>
    <property type="match status" value="1"/>
</dbReference>
<dbReference type="InterPro" id="IPR001537">
    <property type="entry name" value="SpoU_MeTrfase"/>
</dbReference>
<dbReference type="InterPro" id="IPR029026">
    <property type="entry name" value="tRNA_m1G_MTases_N"/>
</dbReference>
<dbReference type="GO" id="GO:0160206">
    <property type="term" value="F:tRNA (cytidine(32)/uridine(32)-2'-O)-methyltransferase activity"/>
    <property type="evidence" value="ECO:0007669"/>
    <property type="project" value="UniProtKB-EC"/>
</dbReference>
<dbReference type="CDD" id="cd18093">
    <property type="entry name" value="SpoU-like_TrmJ"/>
    <property type="match status" value="1"/>
</dbReference>
<keyword evidence="2 5" id="KW-0489">Methyltransferase</keyword>
<comment type="function">
    <text evidence="5">Catalyzes the formation of 2'O-methylated cytidine (Cm32) or 2'O-methylated uridine (Um32) at position 32 in tRNA.</text>
</comment>
<evidence type="ECO:0000256" key="5">
    <source>
        <dbReference type="RuleBase" id="RU362024"/>
    </source>
</evidence>
<dbReference type="Pfam" id="PF00588">
    <property type="entry name" value="SpoU_methylase"/>
    <property type="match status" value="1"/>
</dbReference>
<evidence type="ECO:0000256" key="2">
    <source>
        <dbReference type="ARBA" id="ARBA00022603"/>
    </source>
</evidence>
<reference evidence="7" key="1">
    <citation type="submission" date="2021-02" db="EMBL/GenBank/DDBJ databases">
        <title>Genome sequence of Rhodospirillales sp. strain TMPK1 isolated from soil.</title>
        <authorList>
            <person name="Nakai R."/>
            <person name="Kusada H."/>
            <person name="Tamaki H."/>
        </authorList>
    </citation>
    <scope>NUCLEOTIDE SEQUENCE</scope>
    <source>
        <strain evidence="7">TMPK1</strain>
    </source>
</reference>
<comment type="catalytic activity">
    <reaction evidence="5">
        <text>uridine(32) in tRNA + S-adenosyl-L-methionine = 2'-O-methyluridine(32) in tRNA + S-adenosyl-L-homocysteine + H(+)</text>
        <dbReference type="Rhea" id="RHEA:42936"/>
        <dbReference type="Rhea" id="RHEA-COMP:10107"/>
        <dbReference type="Rhea" id="RHEA-COMP:10290"/>
        <dbReference type="ChEBI" id="CHEBI:15378"/>
        <dbReference type="ChEBI" id="CHEBI:57856"/>
        <dbReference type="ChEBI" id="CHEBI:59789"/>
        <dbReference type="ChEBI" id="CHEBI:65315"/>
        <dbReference type="ChEBI" id="CHEBI:74478"/>
        <dbReference type="EC" id="2.1.1.200"/>
    </reaction>
</comment>
<comment type="subcellular location">
    <subcellularLocation>
        <location evidence="5">Cytoplasm</location>
    </subcellularLocation>
</comment>
<comment type="subunit">
    <text evidence="5">Homodimer.</text>
</comment>
<dbReference type="AlphaFoldDB" id="A0A8S8XD03"/>
<comment type="similarity">
    <text evidence="1">Belongs to the class IV-like SAM-binding methyltransferase superfamily. RNA methyltransferase TrmH family.</text>
</comment>
<dbReference type="InterPro" id="IPR029028">
    <property type="entry name" value="Alpha/beta_knot_MTases"/>
</dbReference>
<dbReference type="InterPro" id="IPR004384">
    <property type="entry name" value="RNA_MeTrfase_TrmJ/LasT"/>
</dbReference>
<keyword evidence="4 5" id="KW-0949">S-adenosyl-L-methionine</keyword>
<protein>
    <recommendedName>
        <fullName evidence="5">tRNA (cytidine/uridine-2'-O-)-methyltransferase TrmJ</fullName>
        <ecNumber evidence="5">2.1.1.200</ecNumber>
    </recommendedName>
    <alternativeName>
        <fullName evidence="5">tRNA (cytidine(32)/uridine(32)-2'-O)-methyltransferase</fullName>
    </alternativeName>
    <alternativeName>
        <fullName evidence="5">tRNA Cm32/Um32 methyltransferase</fullName>
    </alternativeName>
</protein>